<evidence type="ECO:0000256" key="1">
    <source>
        <dbReference type="ARBA" id="ARBA00000877"/>
    </source>
</evidence>
<dbReference type="GO" id="GO:0006171">
    <property type="term" value="P:cAMP biosynthetic process"/>
    <property type="evidence" value="ECO:0007669"/>
    <property type="project" value="InterPro"/>
</dbReference>
<dbReference type="EMBL" id="LCEJ01000040">
    <property type="protein sequence ID" value="KKS69949.1"/>
    <property type="molecule type" value="Genomic_DNA"/>
</dbReference>
<dbReference type="PANTHER" id="PTHR34185">
    <property type="entry name" value="DIADENYLATE CYCLASE"/>
    <property type="match status" value="1"/>
</dbReference>
<dbReference type="SUPFAM" id="SSF143597">
    <property type="entry name" value="YojJ-like"/>
    <property type="match status" value="1"/>
</dbReference>
<keyword evidence="5" id="KW-0067">ATP-binding</keyword>
<dbReference type="GO" id="GO:0005524">
    <property type="term" value="F:ATP binding"/>
    <property type="evidence" value="ECO:0007669"/>
    <property type="project" value="UniProtKB-KW"/>
</dbReference>
<dbReference type="Proteomes" id="UP000034785">
    <property type="component" value="Unassembled WGS sequence"/>
</dbReference>
<protein>
    <recommendedName>
        <fullName evidence="7">DAC domain-containing protein</fullName>
    </recommendedName>
</protein>
<sequence>MTYIRRFPVFRVVLGTLFLLLCSVLAYAFGFIFTALVFGSAGALISISLPLIFAPEIRHYLEKLGRFSFLKNPNFTDGQKKKAFINNLVGAVYSLAEGKTGATLVFARKTGLGETIETGVLIDARFSSKLLANIFFPKSPLHDGAVVLQNDRILAAGCLLPILREVKLDPPYGTRHKSGLSITKDTDAVVIIVSEQRGEVSLAENGKLLVNLPRERLWQILEKLL</sequence>
<organism evidence="8 9">
    <name type="scientific">Candidatus Daviesbacteria bacterium GW2011_GWA2_42_7</name>
    <dbReference type="NCBI Taxonomy" id="1618425"/>
    <lineage>
        <taxon>Bacteria</taxon>
        <taxon>Candidatus Daviesiibacteriota</taxon>
    </lineage>
</organism>
<keyword evidence="3" id="KW-0548">Nucleotidyltransferase</keyword>
<keyword evidence="6" id="KW-0472">Membrane</keyword>
<dbReference type="InterPro" id="IPR036888">
    <property type="entry name" value="DNA_integrity_DisA_N_sf"/>
</dbReference>
<accession>A0A0G1B9R2</accession>
<keyword evidence="6" id="KW-0812">Transmembrane</keyword>
<evidence type="ECO:0000313" key="8">
    <source>
        <dbReference type="EMBL" id="KKS69949.1"/>
    </source>
</evidence>
<evidence type="ECO:0000313" key="9">
    <source>
        <dbReference type="Proteomes" id="UP000034785"/>
    </source>
</evidence>
<keyword evidence="2" id="KW-0808">Transferase</keyword>
<keyword evidence="4" id="KW-0547">Nucleotide-binding</keyword>
<comment type="catalytic activity">
    <reaction evidence="1">
        <text>2 ATP = 3',3'-c-di-AMP + 2 diphosphate</text>
        <dbReference type="Rhea" id="RHEA:35655"/>
        <dbReference type="ChEBI" id="CHEBI:30616"/>
        <dbReference type="ChEBI" id="CHEBI:33019"/>
        <dbReference type="ChEBI" id="CHEBI:71500"/>
        <dbReference type="EC" id="2.7.7.85"/>
    </reaction>
</comment>
<name>A0A0G1B9R2_9BACT</name>
<dbReference type="PANTHER" id="PTHR34185:SF1">
    <property type="entry name" value="DIADENYLATE CYCLASE"/>
    <property type="match status" value="1"/>
</dbReference>
<dbReference type="InterPro" id="IPR014046">
    <property type="entry name" value="C-di-AMP_synthase"/>
</dbReference>
<comment type="caution">
    <text evidence="8">The sequence shown here is derived from an EMBL/GenBank/DDBJ whole genome shotgun (WGS) entry which is preliminary data.</text>
</comment>
<gene>
    <name evidence="8" type="ORF">UV41_C0040G0005</name>
</gene>
<dbReference type="PIRSF" id="PIRSF004793">
    <property type="entry name" value="UCP004793"/>
    <property type="match status" value="1"/>
</dbReference>
<evidence type="ECO:0000256" key="6">
    <source>
        <dbReference type="SAM" id="Phobius"/>
    </source>
</evidence>
<dbReference type="GO" id="GO:0106408">
    <property type="term" value="F:diadenylate cyclase activity"/>
    <property type="evidence" value="ECO:0007669"/>
    <property type="project" value="UniProtKB-EC"/>
</dbReference>
<evidence type="ECO:0000256" key="5">
    <source>
        <dbReference type="ARBA" id="ARBA00022840"/>
    </source>
</evidence>
<dbReference type="Gene3D" id="3.40.1700.10">
    <property type="entry name" value="DNA integrity scanning protein, DisA, N-terminal domain"/>
    <property type="match status" value="1"/>
</dbReference>
<dbReference type="Pfam" id="PF02457">
    <property type="entry name" value="DAC"/>
    <property type="match status" value="1"/>
</dbReference>
<dbReference type="InterPro" id="IPR050338">
    <property type="entry name" value="DisA"/>
</dbReference>
<evidence type="ECO:0000256" key="2">
    <source>
        <dbReference type="ARBA" id="ARBA00022679"/>
    </source>
</evidence>
<dbReference type="InterPro" id="IPR003390">
    <property type="entry name" value="DNA_integrity_scan_DisA_N"/>
</dbReference>
<keyword evidence="6" id="KW-1133">Transmembrane helix</keyword>
<dbReference type="PROSITE" id="PS51794">
    <property type="entry name" value="DAC"/>
    <property type="match status" value="1"/>
</dbReference>
<dbReference type="AlphaFoldDB" id="A0A0G1B9R2"/>
<proteinExistence type="predicted"/>
<evidence type="ECO:0000256" key="3">
    <source>
        <dbReference type="ARBA" id="ARBA00022695"/>
    </source>
</evidence>
<reference evidence="8 9" key="1">
    <citation type="journal article" date="2015" name="Nature">
        <title>rRNA introns, odd ribosomes, and small enigmatic genomes across a large radiation of phyla.</title>
        <authorList>
            <person name="Brown C.T."/>
            <person name="Hug L.A."/>
            <person name="Thomas B.C."/>
            <person name="Sharon I."/>
            <person name="Castelle C.J."/>
            <person name="Singh A."/>
            <person name="Wilkins M.J."/>
            <person name="Williams K.H."/>
            <person name="Banfield J.F."/>
        </authorList>
    </citation>
    <scope>NUCLEOTIDE SEQUENCE [LARGE SCALE GENOMIC DNA]</scope>
</reference>
<feature type="transmembrane region" description="Helical" evidence="6">
    <location>
        <begin position="36"/>
        <end position="54"/>
    </location>
</feature>
<feature type="domain" description="DAC" evidence="7">
    <location>
        <begin position="54"/>
        <end position="214"/>
    </location>
</feature>
<dbReference type="PATRIC" id="fig|1618425.3.peg.620"/>
<evidence type="ECO:0000256" key="4">
    <source>
        <dbReference type="ARBA" id="ARBA00022741"/>
    </source>
</evidence>
<dbReference type="GO" id="GO:0004016">
    <property type="term" value="F:adenylate cyclase activity"/>
    <property type="evidence" value="ECO:0007669"/>
    <property type="project" value="InterPro"/>
</dbReference>
<evidence type="ECO:0000259" key="7">
    <source>
        <dbReference type="PROSITE" id="PS51794"/>
    </source>
</evidence>